<keyword evidence="3" id="KW-1185">Reference proteome</keyword>
<dbReference type="EMBL" id="JAJEQE010000052">
    <property type="protein sequence ID" value="MCC2150003.1"/>
    <property type="molecule type" value="Genomic_DNA"/>
</dbReference>
<comment type="caution">
    <text evidence="2">The sequence shown here is derived from an EMBL/GenBank/DDBJ whole genome shotgun (WGS) entry which is preliminary data.</text>
</comment>
<evidence type="ECO:0000313" key="3">
    <source>
        <dbReference type="Proteomes" id="UP001299235"/>
    </source>
</evidence>
<feature type="compositionally biased region" description="Polar residues" evidence="1">
    <location>
        <begin position="1"/>
        <end position="19"/>
    </location>
</feature>
<accession>A0ABS8EYY6</accession>
<feature type="region of interest" description="Disordered" evidence="1">
    <location>
        <begin position="1"/>
        <end position="65"/>
    </location>
</feature>
<reference evidence="2 3" key="1">
    <citation type="submission" date="2021-10" db="EMBL/GenBank/DDBJ databases">
        <title>Anaerobic single-cell dispensing facilitates the cultivation of human gut bacteria.</title>
        <authorList>
            <person name="Afrizal A."/>
        </authorList>
    </citation>
    <scope>NUCLEOTIDE SEQUENCE [LARGE SCALE GENOMIC DNA]</scope>
    <source>
        <strain evidence="2 3">CLA-AA-H246</strain>
    </source>
</reference>
<feature type="compositionally biased region" description="Basic and acidic residues" evidence="1">
    <location>
        <begin position="49"/>
        <end position="58"/>
    </location>
</feature>
<dbReference type="Proteomes" id="UP001299235">
    <property type="component" value="Unassembled WGS sequence"/>
</dbReference>
<proteinExistence type="predicted"/>
<gene>
    <name evidence="2" type="ORF">LKD42_12230</name>
</gene>
<evidence type="ECO:0000256" key="1">
    <source>
        <dbReference type="SAM" id="MobiDB-lite"/>
    </source>
</evidence>
<dbReference type="RefSeq" id="WP_022118384.1">
    <property type="nucleotide sequence ID" value="NZ_JAJEQE010000052.1"/>
</dbReference>
<sequence>MSKNANSKNRTQNTYNSTNETDRTTSKNAYDSKNTYDKTTSKNYAGKSSYDKNCHNDAYDEDEME</sequence>
<name>A0ABS8EYY6_9FIRM</name>
<evidence type="ECO:0000313" key="2">
    <source>
        <dbReference type="EMBL" id="MCC2150003.1"/>
    </source>
</evidence>
<protein>
    <submittedName>
        <fullName evidence="2">Uncharacterized protein</fullName>
    </submittedName>
</protein>
<organism evidence="2 3">
    <name type="scientific">Hominisplanchenecus faecis</name>
    <dbReference type="NCBI Taxonomy" id="2885351"/>
    <lineage>
        <taxon>Bacteria</taxon>
        <taxon>Bacillati</taxon>
        <taxon>Bacillota</taxon>
        <taxon>Clostridia</taxon>
        <taxon>Lachnospirales</taxon>
        <taxon>Lachnospiraceae</taxon>
        <taxon>Hominisplanchenecus</taxon>
    </lineage>
</organism>